<comment type="caution">
    <text evidence="1">The sequence shown here is derived from an EMBL/GenBank/DDBJ whole genome shotgun (WGS) entry which is preliminary data.</text>
</comment>
<proteinExistence type="predicted"/>
<dbReference type="AlphaFoldDB" id="A0A7C8TWD1"/>
<dbReference type="EMBL" id="SOZJ01000003">
    <property type="protein sequence ID" value="TGJ69949.1"/>
    <property type="molecule type" value="Genomic_DNA"/>
</dbReference>
<sequence length="99" mass="11707">MRLTALLHCSRLRDPIRHEKPKKVSLGQAINHSHEERMNWLIFRRIRPHWQNGTLQEETVKHTSNDLDIRETIISCPTCHQAPVIERKCPISPHQTYIL</sequence>
<reference evidence="1 2" key="1">
    <citation type="submission" date="2019-03" db="EMBL/GenBank/DDBJ databases">
        <title>Nematode-trapping fungi genome.</title>
        <authorList>
            <person name="Vidal-Diez De Ulzurrun G."/>
        </authorList>
    </citation>
    <scope>NUCLEOTIDE SEQUENCE [LARGE SCALE GENOMIC DNA]</scope>
    <source>
        <strain evidence="1 2">TWF154</strain>
    </source>
</reference>
<evidence type="ECO:0000313" key="2">
    <source>
        <dbReference type="Proteomes" id="UP000297595"/>
    </source>
</evidence>
<gene>
    <name evidence="1" type="ORF">EYR41_005952</name>
</gene>
<protein>
    <submittedName>
        <fullName evidence="1">Uncharacterized protein</fullName>
    </submittedName>
</protein>
<evidence type="ECO:0000313" key="1">
    <source>
        <dbReference type="EMBL" id="TGJ69949.1"/>
    </source>
</evidence>
<name>A0A7C8TWD1_ORBOL</name>
<dbReference type="Proteomes" id="UP000297595">
    <property type="component" value="Unassembled WGS sequence"/>
</dbReference>
<organism evidence="1 2">
    <name type="scientific">Orbilia oligospora</name>
    <name type="common">Nematode-trapping fungus</name>
    <name type="synonym">Arthrobotrys oligospora</name>
    <dbReference type="NCBI Taxonomy" id="2813651"/>
    <lineage>
        <taxon>Eukaryota</taxon>
        <taxon>Fungi</taxon>
        <taxon>Dikarya</taxon>
        <taxon>Ascomycota</taxon>
        <taxon>Pezizomycotina</taxon>
        <taxon>Orbiliomycetes</taxon>
        <taxon>Orbiliales</taxon>
        <taxon>Orbiliaceae</taxon>
        <taxon>Orbilia</taxon>
    </lineage>
</organism>
<accession>A0A7C8TWD1</accession>